<keyword evidence="3" id="KW-1185">Reference proteome</keyword>
<evidence type="ECO:0000313" key="2">
    <source>
        <dbReference type="EMBL" id="UUT36185.1"/>
    </source>
</evidence>
<dbReference type="RefSeq" id="WP_259612834.1">
    <property type="nucleotide sequence ID" value="NZ_CP091139.2"/>
</dbReference>
<reference evidence="2" key="1">
    <citation type="submission" date="2022-01" db="EMBL/GenBank/DDBJ databases">
        <title>Microbacterium eymi and Microbacterium rhizovicinus sp. nov., isolated from the rhizospheric soil of Elymus tsukushiensis, a plant native to the Dokdo Islands, Republic of Korea.</title>
        <authorList>
            <person name="Hwang Y.J."/>
        </authorList>
    </citation>
    <scope>NUCLEOTIDE SEQUENCE</scope>
    <source>
        <strain evidence="2">KUDC0405</strain>
    </source>
</reference>
<accession>A0ABY5NLW5</accession>
<dbReference type="GO" id="GO:0016787">
    <property type="term" value="F:hydrolase activity"/>
    <property type="evidence" value="ECO:0007669"/>
    <property type="project" value="UniProtKB-KW"/>
</dbReference>
<dbReference type="EMBL" id="CP091139">
    <property type="protein sequence ID" value="UUT36185.1"/>
    <property type="molecule type" value="Genomic_DNA"/>
</dbReference>
<protein>
    <submittedName>
        <fullName evidence="2">Alpha/beta hydrolase</fullName>
    </submittedName>
</protein>
<gene>
    <name evidence="2" type="ORF">L2X98_24400</name>
</gene>
<keyword evidence="2" id="KW-0378">Hydrolase</keyword>
<dbReference type="Pfam" id="PF00561">
    <property type="entry name" value="Abhydrolase_1"/>
    <property type="match status" value="1"/>
</dbReference>
<dbReference type="InterPro" id="IPR029058">
    <property type="entry name" value="AB_hydrolase_fold"/>
</dbReference>
<dbReference type="Proteomes" id="UP001054811">
    <property type="component" value="Chromosome"/>
</dbReference>
<dbReference type="Gene3D" id="3.40.50.1820">
    <property type="entry name" value="alpha/beta hydrolase"/>
    <property type="match status" value="1"/>
</dbReference>
<dbReference type="SUPFAM" id="SSF53474">
    <property type="entry name" value="alpha/beta-Hydrolases"/>
    <property type="match status" value="1"/>
</dbReference>
<name>A0ABY5NLW5_9MICO</name>
<dbReference type="InterPro" id="IPR000073">
    <property type="entry name" value="AB_hydrolase_1"/>
</dbReference>
<evidence type="ECO:0000259" key="1">
    <source>
        <dbReference type="Pfam" id="PF00561"/>
    </source>
</evidence>
<feature type="domain" description="AB hydrolase-1" evidence="1">
    <location>
        <begin position="3"/>
        <end position="76"/>
    </location>
</feature>
<organism evidence="2 3">
    <name type="scientific">Microbacterium elymi</name>
    <dbReference type="NCBI Taxonomy" id="2909587"/>
    <lineage>
        <taxon>Bacteria</taxon>
        <taxon>Bacillati</taxon>
        <taxon>Actinomycetota</taxon>
        <taxon>Actinomycetes</taxon>
        <taxon>Micrococcales</taxon>
        <taxon>Microbacteriaceae</taxon>
        <taxon>Microbacterium</taxon>
    </lineage>
</organism>
<sequence>MPQESDDTSYALCCEALAAFDARDRLGRIAAPVLAIWGEHDLVTPESSAREIADGVQHGRAAGIADASHLSPVDDPQAVIRLPTEFFAAGR</sequence>
<proteinExistence type="predicted"/>
<evidence type="ECO:0000313" key="3">
    <source>
        <dbReference type="Proteomes" id="UP001054811"/>
    </source>
</evidence>